<evidence type="ECO:0000256" key="3">
    <source>
        <dbReference type="ARBA" id="ARBA00022452"/>
    </source>
</evidence>
<keyword evidence="18" id="KW-1185">Reference proteome</keyword>
<evidence type="ECO:0000313" key="18">
    <source>
        <dbReference type="Proteomes" id="UP000184225"/>
    </source>
</evidence>
<evidence type="ECO:0000256" key="6">
    <source>
        <dbReference type="ARBA" id="ARBA00022729"/>
    </source>
</evidence>
<keyword evidence="6 14" id="KW-0732">Signal</keyword>
<dbReference type="Gene3D" id="2.40.170.20">
    <property type="entry name" value="TonB-dependent receptor, beta-barrel domain"/>
    <property type="match status" value="1"/>
</dbReference>
<evidence type="ECO:0000256" key="5">
    <source>
        <dbReference type="ARBA" id="ARBA00022692"/>
    </source>
</evidence>
<dbReference type="PROSITE" id="PS52016">
    <property type="entry name" value="TONB_DEPENDENT_REC_3"/>
    <property type="match status" value="1"/>
</dbReference>
<feature type="domain" description="TonB-dependent receptor plug" evidence="16">
    <location>
        <begin position="112"/>
        <end position="220"/>
    </location>
</feature>
<keyword evidence="2 12" id="KW-0813">Transport</keyword>
<keyword evidence="7" id="KW-0408">Iron</keyword>
<sequence length="800" mass="89904">MKNVLFVIGLFLVSLVTFAQQNYTLSGKVTLNQQSVASAQVVVKNSNTTTITDADGNYSIQLPEGNYTIVFSYGNKKEVQVNLTENQTLDIDLTHAQETLGEVFLSSIRVDADSPITYSNLTNEEIAERNLGQDIPVLMNYLPSVVTTTDAGNGVGYTGIRVRGSDATRTNVTVNGIPINDSESQGTFWVNMGDFASSVENIQLQRGVGTSTNGAGAFGASINISTDKYSDEAYAEISNSYGSFNTHKHTAKFSTGLINNHWSFIARASQIKSDGYIDRAESDLKSYFVQGSYVNNGTRIKAIMFGGKERTYQAWYGIDATTLRDNRTYNPAGVYEDENGNEKFYNNQTDNYQQDHYQLLWNQKYDNNWSTNLAFHYTRGKGYYEEFEEDGNLEDFGLNPFTANGSLITTSDLVNTSWLDNHFYGTTFSANYQNSKVDVILGGGWNRYDGDHFGEVIYTRFAQNNDPYEPFYENNAIKTDFNVYAKATVSLTDKLAAFGDLQLRTINYEGEGPTEDVANFPIDANFTFFNPKGGLTYQLDEVNQFYGSVAVAYREPVRSDYEDAFENGEDAPTEEKLVDYELGWRFKTQKTQINTNFYLMNYQDQLVLTGEIDDEGAAIRRNSGESYRLGLEIDATFKINKYLNIRPNVALSQNKNREYSTILNGEAVTFEDTDIAYSPNLVLGNMIVVKPLKNLQVNFLSKFVGEQYMSNYEAKGSKLDSYFVNDLNIQYVWDTAPWFKQVVFTGLVNNIFNVNYVSNGYYYTYNIENLDLPNGVETIGGAGYYPQATINFLAGVTLKF</sequence>
<feature type="domain" description="TonB-dependent receptor-like beta-barrel" evidence="15">
    <location>
        <begin position="321"/>
        <end position="750"/>
    </location>
</feature>
<dbReference type="InterPro" id="IPR036942">
    <property type="entry name" value="Beta-barrel_TonB_sf"/>
</dbReference>
<evidence type="ECO:0000256" key="14">
    <source>
        <dbReference type="SAM" id="SignalP"/>
    </source>
</evidence>
<evidence type="ECO:0000256" key="8">
    <source>
        <dbReference type="ARBA" id="ARBA00023065"/>
    </source>
</evidence>
<comment type="similarity">
    <text evidence="12 13">Belongs to the TonB-dependent receptor family.</text>
</comment>
<keyword evidence="9 13" id="KW-0798">TonB box</keyword>
<dbReference type="SUPFAM" id="SSF56935">
    <property type="entry name" value="Porins"/>
    <property type="match status" value="1"/>
</dbReference>
<evidence type="ECO:0000256" key="4">
    <source>
        <dbReference type="ARBA" id="ARBA00022496"/>
    </source>
</evidence>
<dbReference type="Pfam" id="PF00593">
    <property type="entry name" value="TonB_dep_Rec_b-barrel"/>
    <property type="match status" value="1"/>
</dbReference>
<dbReference type="InterPro" id="IPR037066">
    <property type="entry name" value="Plug_dom_sf"/>
</dbReference>
<dbReference type="SUPFAM" id="SSF49464">
    <property type="entry name" value="Carboxypeptidase regulatory domain-like"/>
    <property type="match status" value="1"/>
</dbReference>
<dbReference type="RefSeq" id="WP_073148864.1">
    <property type="nucleotide sequence ID" value="NZ_FQYY01000003.1"/>
</dbReference>
<feature type="chain" id="PRO_5012883939" evidence="14">
    <location>
        <begin position="20"/>
        <end position="800"/>
    </location>
</feature>
<evidence type="ECO:0000256" key="9">
    <source>
        <dbReference type="ARBA" id="ARBA00023077"/>
    </source>
</evidence>
<dbReference type="GO" id="GO:0009279">
    <property type="term" value="C:cell outer membrane"/>
    <property type="evidence" value="ECO:0007669"/>
    <property type="project" value="UniProtKB-SubCell"/>
</dbReference>
<keyword evidence="10 12" id="KW-0472">Membrane</keyword>
<dbReference type="OrthoDB" id="9761152at2"/>
<reference evidence="17 18" key="1">
    <citation type="submission" date="2016-11" db="EMBL/GenBank/DDBJ databases">
        <authorList>
            <person name="Jaros S."/>
            <person name="Januszkiewicz K."/>
            <person name="Wedrychowicz H."/>
        </authorList>
    </citation>
    <scope>NUCLEOTIDE SEQUENCE [LARGE SCALE GENOMIC DNA]</scope>
    <source>
        <strain evidence="17 18">DSM 21425</strain>
    </source>
</reference>
<dbReference type="Gene3D" id="2.60.40.1120">
    <property type="entry name" value="Carboxypeptidase-like, regulatory domain"/>
    <property type="match status" value="1"/>
</dbReference>
<dbReference type="PANTHER" id="PTHR32552">
    <property type="entry name" value="FERRICHROME IRON RECEPTOR-RELATED"/>
    <property type="match status" value="1"/>
</dbReference>
<evidence type="ECO:0000256" key="1">
    <source>
        <dbReference type="ARBA" id="ARBA00004571"/>
    </source>
</evidence>
<dbReference type="InterPro" id="IPR012910">
    <property type="entry name" value="Plug_dom"/>
</dbReference>
<feature type="signal peptide" evidence="14">
    <location>
        <begin position="1"/>
        <end position="19"/>
    </location>
</feature>
<dbReference type="Gene3D" id="2.170.130.10">
    <property type="entry name" value="TonB-dependent receptor, plug domain"/>
    <property type="match status" value="1"/>
</dbReference>
<proteinExistence type="inferred from homology"/>
<evidence type="ECO:0000256" key="13">
    <source>
        <dbReference type="RuleBase" id="RU003357"/>
    </source>
</evidence>
<organism evidence="17 18">
    <name type="scientific">Mesonia phycicola</name>
    <dbReference type="NCBI Taxonomy" id="579105"/>
    <lineage>
        <taxon>Bacteria</taxon>
        <taxon>Pseudomonadati</taxon>
        <taxon>Bacteroidota</taxon>
        <taxon>Flavobacteriia</taxon>
        <taxon>Flavobacteriales</taxon>
        <taxon>Flavobacteriaceae</taxon>
        <taxon>Mesonia</taxon>
    </lineage>
</organism>
<comment type="subcellular location">
    <subcellularLocation>
        <location evidence="1 12">Cell outer membrane</location>
        <topology evidence="1 12">Multi-pass membrane protein</topology>
    </subcellularLocation>
</comment>
<evidence type="ECO:0000256" key="11">
    <source>
        <dbReference type="ARBA" id="ARBA00023237"/>
    </source>
</evidence>
<accession>A0A1M6CLQ3</accession>
<dbReference type="AlphaFoldDB" id="A0A1M6CLQ3"/>
<dbReference type="GO" id="GO:0015344">
    <property type="term" value="F:siderophore uptake transmembrane transporter activity"/>
    <property type="evidence" value="ECO:0007669"/>
    <property type="project" value="TreeGrafter"/>
</dbReference>
<evidence type="ECO:0000259" key="15">
    <source>
        <dbReference type="Pfam" id="PF00593"/>
    </source>
</evidence>
<keyword evidence="11 12" id="KW-0998">Cell outer membrane</keyword>
<dbReference type="STRING" id="579105.SAMN04488096_10357"/>
<dbReference type="Pfam" id="PF07715">
    <property type="entry name" value="Plug"/>
    <property type="match status" value="1"/>
</dbReference>
<evidence type="ECO:0000256" key="7">
    <source>
        <dbReference type="ARBA" id="ARBA00023004"/>
    </source>
</evidence>
<evidence type="ECO:0000256" key="10">
    <source>
        <dbReference type="ARBA" id="ARBA00023136"/>
    </source>
</evidence>
<evidence type="ECO:0000313" key="17">
    <source>
        <dbReference type="EMBL" id="SHI61965.1"/>
    </source>
</evidence>
<dbReference type="EMBL" id="FQYY01000003">
    <property type="protein sequence ID" value="SHI61965.1"/>
    <property type="molecule type" value="Genomic_DNA"/>
</dbReference>
<keyword evidence="3 12" id="KW-1134">Transmembrane beta strand</keyword>
<keyword evidence="8" id="KW-0406">Ion transport</keyword>
<dbReference type="Proteomes" id="UP000184225">
    <property type="component" value="Unassembled WGS sequence"/>
</dbReference>
<keyword evidence="5 12" id="KW-0812">Transmembrane</keyword>
<dbReference type="InterPro" id="IPR000531">
    <property type="entry name" value="Beta-barrel_TonB"/>
</dbReference>
<dbReference type="Pfam" id="PF13715">
    <property type="entry name" value="CarbopepD_reg_2"/>
    <property type="match status" value="1"/>
</dbReference>
<dbReference type="InterPro" id="IPR008969">
    <property type="entry name" value="CarboxyPept-like_regulatory"/>
</dbReference>
<dbReference type="InterPro" id="IPR039426">
    <property type="entry name" value="TonB-dep_rcpt-like"/>
</dbReference>
<evidence type="ECO:0000256" key="12">
    <source>
        <dbReference type="PROSITE-ProRule" id="PRU01360"/>
    </source>
</evidence>
<dbReference type="PANTHER" id="PTHR32552:SF68">
    <property type="entry name" value="FERRICHROME OUTER MEMBRANE TRANSPORTER_PHAGE RECEPTOR"/>
    <property type="match status" value="1"/>
</dbReference>
<keyword evidence="4" id="KW-0410">Iron transport</keyword>
<protein>
    <submittedName>
        <fullName evidence="17">Iron complex outermembrane recepter protein</fullName>
    </submittedName>
</protein>
<name>A0A1M6CLQ3_9FLAO</name>
<evidence type="ECO:0000259" key="16">
    <source>
        <dbReference type="Pfam" id="PF07715"/>
    </source>
</evidence>
<gene>
    <name evidence="17" type="ORF">SAMN04488096_10357</name>
</gene>
<evidence type="ECO:0000256" key="2">
    <source>
        <dbReference type="ARBA" id="ARBA00022448"/>
    </source>
</evidence>